<dbReference type="Gene3D" id="2.60.120.650">
    <property type="entry name" value="Cupin"/>
    <property type="match status" value="1"/>
</dbReference>
<evidence type="ECO:0000313" key="4">
    <source>
        <dbReference type="Proteomes" id="UP000813427"/>
    </source>
</evidence>
<comment type="caution">
    <text evidence="3">The sequence shown here is derived from an EMBL/GenBank/DDBJ whole genome shotgun (WGS) entry which is preliminary data.</text>
</comment>
<dbReference type="PROSITE" id="PS51184">
    <property type="entry name" value="JMJC"/>
    <property type="match status" value="1"/>
</dbReference>
<dbReference type="InterPro" id="IPR003347">
    <property type="entry name" value="JmjC_dom"/>
</dbReference>
<reference evidence="3" key="1">
    <citation type="journal article" date="2021" name="Nat. Commun.">
        <title>Genetic determinants of endophytism in the Arabidopsis root mycobiome.</title>
        <authorList>
            <person name="Mesny F."/>
            <person name="Miyauchi S."/>
            <person name="Thiergart T."/>
            <person name="Pickel B."/>
            <person name="Atanasova L."/>
            <person name="Karlsson M."/>
            <person name="Huettel B."/>
            <person name="Barry K.W."/>
            <person name="Haridas S."/>
            <person name="Chen C."/>
            <person name="Bauer D."/>
            <person name="Andreopoulos W."/>
            <person name="Pangilinan J."/>
            <person name="LaButti K."/>
            <person name="Riley R."/>
            <person name="Lipzen A."/>
            <person name="Clum A."/>
            <person name="Drula E."/>
            <person name="Henrissat B."/>
            <person name="Kohler A."/>
            <person name="Grigoriev I.V."/>
            <person name="Martin F.M."/>
            <person name="Hacquard S."/>
        </authorList>
    </citation>
    <scope>NUCLEOTIDE SEQUENCE</scope>
    <source>
        <strain evidence="3">MPI-SDFR-AT-0068</strain>
    </source>
</reference>
<feature type="domain" description="JmjC" evidence="2">
    <location>
        <begin position="337"/>
        <end position="525"/>
    </location>
</feature>
<dbReference type="EMBL" id="JAGPXF010000008">
    <property type="protein sequence ID" value="KAH7232770.1"/>
    <property type="molecule type" value="Genomic_DNA"/>
</dbReference>
<dbReference type="SUPFAM" id="SSF51197">
    <property type="entry name" value="Clavaminate synthase-like"/>
    <property type="match status" value="1"/>
</dbReference>
<feature type="region of interest" description="Disordered" evidence="1">
    <location>
        <begin position="547"/>
        <end position="588"/>
    </location>
</feature>
<dbReference type="AlphaFoldDB" id="A0A8K0W5J6"/>
<dbReference type="Proteomes" id="UP000813427">
    <property type="component" value="Unassembled WGS sequence"/>
</dbReference>
<dbReference type="SMART" id="SM00558">
    <property type="entry name" value="JmjC"/>
    <property type="match status" value="1"/>
</dbReference>
<evidence type="ECO:0000256" key="1">
    <source>
        <dbReference type="SAM" id="MobiDB-lite"/>
    </source>
</evidence>
<name>A0A8K0W5J6_9HYPO</name>
<feature type="compositionally biased region" description="Basic and acidic residues" evidence="1">
    <location>
        <begin position="575"/>
        <end position="587"/>
    </location>
</feature>
<organism evidence="3 4">
    <name type="scientific">Fusarium tricinctum</name>
    <dbReference type="NCBI Taxonomy" id="61284"/>
    <lineage>
        <taxon>Eukaryota</taxon>
        <taxon>Fungi</taxon>
        <taxon>Dikarya</taxon>
        <taxon>Ascomycota</taxon>
        <taxon>Pezizomycotina</taxon>
        <taxon>Sordariomycetes</taxon>
        <taxon>Hypocreomycetidae</taxon>
        <taxon>Hypocreales</taxon>
        <taxon>Nectriaceae</taxon>
        <taxon>Fusarium</taxon>
        <taxon>Fusarium tricinctum species complex</taxon>
    </lineage>
</organism>
<proteinExistence type="predicted"/>
<gene>
    <name evidence="3" type="ORF">BKA59DRAFT_517218</name>
</gene>
<evidence type="ECO:0000259" key="2">
    <source>
        <dbReference type="PROSITE" id="PS51184"/>
    </source>
</evidence>
<dbReference type="Pfam" id="PF02373">
    <property type="entry name" value="JmjC"/>
    <property type="match status" value="1"/>
</dbReference>
<sequence>MRASNGVELVSVRPQLTIVVNDIVKLQRDLVCQNAPVSDEIGGAGDYQLCLAFLGDNVIGERRHVHHKRMIYMTDKARLISSISPASLHLRLKSHINKLTASTCSFRQTFIDAGSKATNETLHQCISILTSRQYIMCDTLGDWMKQLDVLDRLVQDIVNQGNEVFWGARIRELGKTGGGEGVRHLEEEPGPASKCQTWLNNMPPSQGPLIPPARQTSMPITPNAAPSTNPSTTNTTTPPLPPPPNDNAASDAVADSFTLTSEQLGKNMPSTFASLPDKPGFANRAKLPWVASTPISNNVGQDMIPEEQPDVQWSQVEPRPQGGMYVSRYVPRRSRHNEDPFPELQVDVPRKSKKACLAQLEESLGTQRISSSIGRALPSTTRFTARSRFTRGISCITCLILHMPTKHTRASPIQDLLRQCIRRTIDSGPATLSFKFEDWVCETFEIENPKCMQWLRHLNIFFDPKDLTAAGIQYDIVTQGPGEVVITHQYQYHQVYNVTPTLAIATNFIPLDIQPHFYSPDDPFVVCQKCGLASLFMQDGCHVRFLDSKSDSSEPQTTLVKRSKTRRRGGKRQKLSRDHESPSHDESEVMLQRMKHLEVEGQFVVPLRLSRSQTMGDSIVPLALAITSRPAIRQFLQAVKLSKGTTSALAPSSINSIVFFTPSTNTSITSAMKAVAQRLKRMDTDNKKQTFYKIMRNYDQYQLAMNWASLVTEEECSQRMSTHAYAQVMQTLCDMSGSTVSAIKDRKERGKLWVKLFTDASFDVGLLSFLPYDASNVNPFGVRIEEYLDLVREDAEGLETFRRLLDIPVVGAMCRYGRAWLEDVDEKGMLTNLHQGRVWDIETEDEVVKLLGV</sequence>
<keyword evidence="4" id="KW-1185">Reference proteome</keyword>
<dbReference type="OrthoDB" id="5153694at2759"/>
<accession>A0A8K0W5J6</accession>
<feature type="region of interest" description="Disordered" evidence="1">
    <location>
        <begin position="204"/>
        <end position="249"/>
    </location>
</feature>
<protein>
    <recommendedName>
        <fullName evidence="2">JmjC domain-containing protein</fullName>
    </recommendedName>
</protein>
<feature type="compositionally biased region" description="Low complexity" evidence="1">
    <location>
        <begin position="221"/>
        <end position="237"/>
    </location>
</feature>
<evidence type="ECO:0000313" key="3">
    <source>
        <dbReference type="EMBL" id="KAH7232770.1"/>
    </source>
</evidence>
<feature type="compositionally biased region" description="Basic residues" evidence="1">
    <location>
        <begin position="561"/>
        <end position="574"/>
    </location>
</feature>